<protein>
    <submittedName>
        <fullName evidence="1">Uncharacterized protein</fullName>
    </submittedName>
</protein>
<name>A0ACD1HZR1_9EURO</name>
<gene>
    <name evidence="1" type="ORF">BO79DRAFT_278896</name>
</gene>
<sequence length="177" mass="18942">ECDQTKRRGKVEGREKGKGTGDREGNAGEGTNGLEVTGSSKRDAVCPGVSTTVAHSSSFLKPTKGPTCNAERKERKRNKEGKKESRRQRDSSWAKLVARQISRRGGCWRAHHWLNAKAPTVHEGQLSANNQSEMVDLLLHGAAGLAFPGPCDAPGLHVAATSTRSGCVSLFQLPVGT</sequence>
<feature type="non-terminal residue" evidence="1">
    <location>
        <position position="177"/>
    </location>
</feature>
<accession>A0ACD1HZR1</accession>
<evidence type="ECO:0000313" key="2">
    <source>
        <dbReference type="Proteomes" id="UP000249748"/>
    </source>
</evidence>
<dbReference type="Proteomes" id="UP000249748">
    <property type="component" value="Unassembled WGS sequence"/>
</dbReference>
<feature type="non-terminal residue" evidence="1">
    <location>
        <position position="1"/>
    </location>
</feature>
<proteinExistence type="predicted"/>
<evidence type="ECO:0000313" key="1">
    <source>
        <dbReference type="EMBL" id="RAK83244.1"/>
    </source>
</evidence>
<dbReference type="EMBL" id="KZ824594">
    <property type="protein sequence ID" value="RAK83244.1"/>
    <property type="molecule type" value="Genomic_DNA"/>
</dbReference>
<reference evidence="1" key="1">
    <citation type="submission" date="2018-02" db="EMBL/GenBank/DDBJ databases">
        <title>The genomes of Aspergillus section Nigri reveals drivers in fungal speciation.</title>
        <authorList>
            <consortium name="DOE Joint Genome Institute"/>
            <person name="Vesth T.C."/>
            <person name="Nybo J."/>
            <person name="Theobald S."/>
            <person name="Brandl J."/>
            <person name="Frisvad J.C."/>
            <person name="Nielsen K.F."/>
            <person name="Lyhne E.K."/>
            <person name="Kogle M.E."/>
            <person name="Kuo A."/>
            <person name="Riley R."/>
            <person name="Clum A."/>
            <person name="Nolan M."/>
            <person name="Lipzen A."/>
            <person name="Salamov A."/>
            <person name="Henrissat B."/>
            <person name="Wiebenga A."/>
            <person name="De vries R.P."/>
            <person name="Grigoriev I.V."/>
            <person name="Mortensen U.H."/>
            <person name="Andersen M.R."/>
            <person name="Baker S.E."/>
        </authorList>
    </citation>
    <scope>NUCLEOTIDE SEQUENCE</scope>
    <source>
        <strain evidence="1">CBS 115574</strain>
    </source>
</reference>
<organism evidence="1 2">
    <name type="scientific">Aspergillus costaricaensis CBS 115574</name>
    <dbReference type="NCBI Taxonomy" id="1448317"/>
    <lineage>
        <taxon>Eukaryota</taxon>
        <taxon>Fungi</taxon>
        <taxon>Dikarya</taxon>
        <taxon>Ascomycota</taxon>
        <taxon>Pezizomycotina</taxon>
        <taxon>Eurotiomycetes</taxon>
        <taxon>Eurotiomycetidae</taxon>
        <taxon>Eurotiales</taxon>
        <taxon>Aspergillaceae</taxon>
        <taxon>Aspergillus</taxon>
        <taxon>Aspergillus subgen. Circumdati</taxon>
    </lineage>
</organism>
<keyword evidence="2" id="KW-1185">Reference proteome</keyword>